<sequence>MFSPPLPLPPASHGSPVWPDAHATPQRQEDHTEAGFTSLQAKGGPTSVAKHDKVKLMIALDQATYLAGDCLTGKVELASSTSQNLRLGEIAVDLMGIEELTPRDRAASRTFLQSRVLFQGGYLPPSNAVLPSAPIHGHWAARKGKTTFPFSCRLPSTGSSSVTFAGCAKVRYSVKASVQICYEGTRFSLVCAAEADVAERWEDAHAPQYRRPVESVGEAKLFMGGRSGIWLEAALDRSLYFVGEQAVVRVGVRNWSKRDTSGVRLQVIRTLTLSTEGVGGAQEPSISEAVHTQLFQGSAFDFKAQSEVVLHLPIDIPAGARTVRRSRLFDVSIEIVAALPLGTFAKDLEVRLPIFVAHEKVQSHEGGPELDANSCRHRTQLASLLRSQTAQIYTDPYSADPMQKAASPVDENVESLVSDRRLMIGPSSLSPPLSSVRDVEDNSCQLNLAIMSVEPESNPNTIKKARSKSKTTTISKKEVDLFERLANDDEGQEERGIVAKDLQSHGTGPKECGVAVSPQLVHSAVTSTQTPCEPKVAVETAFNSGDEQLRNNGGQGVSHLHTPSTPEPIAKDSYLLKRPIPVSPPPARQNPKANASLGISSAQGRGLGALETRLSLLRTIPLPTVPSNRAGTSQATGVKAQSVVNGAPRKSFKQSKPPDASRTDETNVSLLKRNVLGSPERNHRIEGLQSSPVEASASNAKAQRGGRGGRVTSVTALWSSIVEKNDTAVFTPAGPGAVRHKLRREDKHKSAGPTTALTSPTTSPTFVRTGAVAPLMSRRIVSPPSLDTSLSRVHLSKGSFSGSSRGKTPQGHVDRTHASPSSSPTCVISAAKLTFDVPAPSSAQRDMQTRDKTRPGREVLMMPEEETSVDGRGTTRVLGRQRMGELRALWDGAGAGAE</sequence>
<dbReference type="GO" id="GO:0015031">
    <property type="term" value="P:protein transport"/>
    <property type="evidence" value="ECO:0007669"/>
    <property type="project" value="TreeGrafter"/>
</dbReference>
<dbReference type="PANTHER" id="PTHR11188:SF17">
    <property type="entry name" value="FI21816P1"/>
    <property type="match status" value="1"/>
</dbReference>
<feature type="region of interest" description="Disordered" evidence="1">
    <location>
        <begin position="622"/>
        <end position="710"/>
    </location>
</feature>
<feature type="region of interest" description="Disordered" evidence="1">
    <location>
        <begin position="546"/>
        <end position="599"/>
    </location>
</feature>
<feature type="region of interest" description="Disordered" evidence="1">
    <location>
        <begin position="782"/>
        <end position="825"/>
    </location>
</feature>
<proteinExistence type="predicted"/>
<organism evidence="3 4">
    <name type="scientific">Pseudomicrostroma glucosiphilum</name>
    <dbReference type="NCBI Taxonomy" id="1684307"/>
    <lineage>
        <taxon>Eukaryota</taxon>
        <taxon>Fungi</taxon>
        <taxon>Dikarya</taxon>
        <taxon>Basidiomycota</taxon>
        <taxon>Ustilaginomycotina</taxon>
        <taxon>Exobasidiomycetes</taxon>
        <taxon>Microstromatales</taxon>
        <taxon>Microstromatales incertae sedis</taxon>
        <taxon>Pseudomicrostroma</taxon>
    </lineage>
</organism>
<feature type="compositionally biased region" description="Pro residues" evidence="1">
    <location>
        <begin position="1"/>
        <end position="10"/>
    </location>
</feature>
<dbReference type="InterPro" id="IPR014756">
    <property type="entry name" value="Ig_E-set"/>
</dbReference>
<evidence type="ECO:0000256" key="1">
    <source>
        <dbReference type="SAM" id="MobiDB-lite"/>
    </source>
</evidence>
<dbReference type="GO" id="GO:0005737">
    <property type="term" value="C:cytoplasm"/>
    <property type="evidence" value="ECO:0007669"/>
    <property type="project" value="TreeGrafter"/>
</dbReference>
<dbReference type="RefSeq" id="XP_025347569.1">
    <property type="nucleotide sequence ID" value="XM_025494990.1"/>
</dbReference>
<dbReference type="SMART" id="SM01017">
    <property type="entry name" value="Arrestin_C"/>
    <property type="match status" value="1"/>
</dbReference>
<feature type="compositionally biased region" description="Polar residues" evidence="1">
    <location>
        <begin position="688"/>
        <end position="701"/>
    </location>
</feature>
<evidence type="ECO:0000313" key="4">
    <source>
        <dbReference type="Proteomes" id="UP000245942"/>
    </source>
</evidence>
<dbReference type="PANTHER" id="PTHR11188">
    <property type="entry name" value="ARRESTIN DOMAIN CONTAINING PROTEIN"/>
    <property type="match status" value="1"/>
</dbReference>
<name>A0A316U597_9BASI</name>
<feature type="compositionally biased region" description="Low complexity" evidence="1">
    <location>
        <begin position="796"/>
        <end position="807"/>
    </location>
</feature>
<feature type="region of interest" description="Disordered" evidence="1">
    <location>
        <begin position="837"/>
        <end position="857"/>
    </location>
</feature>
<dbReference type="STRING" id="1684307.A0A316U597"/>
<dbReference type="AlphaFoldDB" id="A0A316U597"/>
<protein>
    <recommendedName>
        <fullName evidence="2">Arrestin C-terminal-like domain-containing protein</fullName>
    </recommendedName>
</protein>
<feature type="domain" description="Arrestin C-terminal-like" evidence="2">
    <location>
        <begin position="225"/>
        <end position="361"/>
    </location>
</feature>
<feature type="compositionally biased region" description="Polar residues" evidence="1">
    <location>
        <begin position="625"/>
        <end position="636"/>
    </location>
</feature>
<feature type="compositionally biased region" description="Low complexity" evidence="1">
    <location>
        <begin position="751"/>
        <end position="765"/>
    </location>
</feature>
<feature type="region of interest" description="Disordered" evidence="1">
    <location>
        <begin position="732"/>
        <end position="765"/>
    </location>
</feature>
<reference evidence="3 4" key="1">
    <citation type="journal article" date="2018" name="Mol. Biol. Evol.">
        <title>Broad Genomic Sampling Reveals a Smut Pathogenic Ancestry of the Fungal Clade Ustilaginomycotina.</title>
        <authorList>
            <person name="Kijpornyongpan T."/>
            <person name="Mondo S.J."/>
            <person name="Barry K."/>
            <person name="Sandor L."/>
            <person name="Lee J."/>
            <person name="Lipzen A."/>
            <person name="Pangilinan J."/>
            <person name="LaButti K."/>
            <person name="Hainaut M."/>
            <person name="Henrissat B."/>
            <person name="Grigoriev I.V."/>
            <person name="Spatafora J.W."/>
            <person name="Aime M.C."/>
        </authorList>
    </citation>
    <scope>NUCLEOTIDE SEQUENCE [LARGE SCALE GENOMIC DNA]</scope>
    <source>
        <strain evidence="3 4">MCA 4718</strain>
    </source>
</reference>
<dbReference type="Proteomes" id="UP000245942">
    <property type="component" value="Unassembled WGS sequence"/>
</dbReference>
<feature type="compositionally biased region" description="Basic and acidic residues" evidence="1">
    <location>
        <begin position="847"/>
        <end position="857"/>
    </location>
</feature>
<dbReference type="EMBL" id="KZ819328">
    <property type="protein sequence ID" value="PWN20409.1"/>
    <property type="molecule type" value="Genomic_DNA"/>
</dbReference>
<dbReference type="Gene3D" id="2.60.40.640">
    <property type="match status" value="2"/>
</dbReference>
<dbReference type="InterPro" id="IPR011021">
    <property type="entry name" value="Arrestin-like_N"/>
</dbReference>
<dbReference type="InterPro" id="IPR014752">
    <property type="entry name" value="Arrestin-like_C"/>
</dbReference>
<dbReference type="GeneID" id="37016724"/>
<dbReference type="InterPro" id="IPR050357">
    <property type="entry name" value="Arrestin_domain-protein"/>
</dbReference>
<dbReference type="Pfam" id="PF00339">
    <property type="entry name" value="Arrestin_N"/>
    <property type="match status" value="1"/>
</dbReference>
<evidence type="ECO:0000313" key="3">
    <source>
        <dbReference type="EMBL" id="PWN20409.1"/>
    </source>
</evidence>
<feature type="region of interest" description="Disordered" evidence="1">
    <location>
        <begin position="1"/>
        <end position="46"/>
    </location>
</feature>
<evidence type="ECO:0000259" key="2">
    <source>
        <dbReference type="SMART" id="SM01017"/>
    </source>
</evidence>
<dbReference type="Pfam" id="PF02752">
    <property type="entry name" value="Arrestin_C"/>
    <property type="match status" value="1"/>
</dbReference>
<accession>A0A316U597</accession>
<dbReference type="InterPro" id="IPR011022">
    <property type="entry name" value="Arrestin_C-like"/>
</dbReference>
<dbReference type="OrthoDB" id="298939at2759"/>
<keyword evidence="4" id="KW-1185">Reference proteome</keyword>
<dbReference type="SUPFAM" id="SSF81296">
    <property type="entry name" value="E set domains"/>
    <property type="match status" value="2"/>
</dbReference>
<gene>
    <name evidence="3" type="ORF">BCV69DRAFT_312996</name>
</gene>